<keyword evidence="1" id="KW-0472">Membrane</keyword>
<gene>
    <name evidence="2" type="ORF">CHU93_14340</name>
</gene>
<evidence type="ECO:0000256" key="1">
    <source>
        <dbReference type="SAM" id="Phobius"/>
    </source>
</evidence>
<protein>
    <submittedName>
        <fullName evidence="2">Uncharacterized protein</fullName>
    </submittedName>
</protein>
<dbReference type="EMBL" id="NOXT01000123">
    <property type="protein sequence ID" value="OYQ25013.1"/>
    <property type="molecule type" value="Genomic_DNA"/>
</dbReference>
<comment type="caution">
    <text evidence="2">The sequence shown here is derived from an EMBL/GenBank/DDBJ whole genome shotgun (WGS) entry which is preliminary data.</text>
</comment>
<evidence type="ECO:0000313" key="3">
    <source>
        <dbReference type="Proteomes" id="UP000216991"/>
    </source>
</evidence>
<keyword evidence="1" id="KW-1133">Transmembrane helix</keyword>
<evidence type="ECO:0000313" key="2">
    <source>
        <dbReference type="EMBL" id="OYQ25013.1"/>
    </source>
</evidence>
<dbReference type="Proteomes" id="UP000216991">
    <property type="component" value="Unassembled WGS sequence"/>
</dbReference>
<dbReference type="AlphaFoldDB" id="A0A255Y7B7"/>
<proteinExistence type="predicted"/>
<dbReference type="RefSeq" id="WP_094474843.1">
    <property type="nucleotide sequence ID" value="NZ_NOXT01000123.1"/>
</dbReference>
<feature type="transmembrane region" description="Helical" evidence="1">
    <location>
        <begin position="16"/>
        <end position="35"/>
    </location>
</feature>
<feature type="transmembrane region" description="Helical" evidence="1">
    <location>
        <begin position="41"/>
        <end position="59"/>
    </location>
</feature>
<accession>A0A255Y7B7</accession>
<reference evidence="2 3" key="1">
    <citation type="submission" date="2017-07" db="EMBL/GenBank/DDBJ databases">
        <title>Sandarakinorhabdus cyanobacteriorum sp. nov., a novel bacterium isolated from cyanobacterial aggregates in a eutrophic lake.</title>
        <authorList>
            <person name="Cai H."/>
        </authorList>
    </citation>
    <scope>NUCLEOTIDE SEQUENCE [LARGE SCALE GENOMIC DNA]</scope>
    <source>
        <strain evidence="2 3">TH057</strain>
    </source>
</reference>
<organism evidence="2 3">
    <name type="scientific">Sandarakinorhabdus cyanobacteriorum</name>
    <dbReference type="NCBI Taxonomy" id="1981098"/>
    <lineage>
        <taxon>Bacteria</taxon>
        <taxon>Pseudomonadati</taxon>
        <taxon>Pseudomonadota</taxon>
        <taxon>Alphaproteobacteria</taxon>
        <taxon>Sphingomonadales</taxon>
        <taxon>Sphingosinicellaceae</taxon>
        <taxon>Sandarakinorhabdus</taxon>
    </lineage>
</organism>
<name>A0A255Y7B7_9SPHN</name>
<keyword evidence="3" id="KW-1185">Reference proteome</keyword>
<keyword evidence="1" id="KW-0812">Transmembrane</keyword>
<sequence>MDSQSPRSSARPPQRGGGILIALGLVLGAGIGTALGQPSQGLIIGFAVGGALAIALLFADRR</sequence>